<sequence length="185" mass="21060">MRLSKRTPQLNAGSMADIAFLLLIFFLVTATISSDEGINRKLATPCPPNEDCNLASNNRNILRIIINNDDNIMLGEDVVLLENIKYEIKTFIDNNGDNTCSYCNGKQAPHASDNPREAIIALQHGKQTSYKRYIAVQNELTKAYHELRLQYCMKVLDKTYNQLNETDLKQIKEAYPFRVSEAETK</sequence>
<dbReference type="EMBL" id="VDCS01000017">
    <property type="protein sequence ID" value="TNJ41686.1"/>
    <property type="molecule type" value="Genomic_DNA"/>
</dbReference>
<dbReference type="GO" id="GO:0005886">
    <property type="term" value="C:plasma membrane"/>
    <property type="evidence" value="ECO:0007669"/>
    <property type="project" value="UniProtKB-SubCell"/>
</dbReference>
<dbReference type="Proteomes" id="UP000308713">
    <property type="component" value="Unassembled WGS sequence"/>
</dbReference>
<proteinExistence type="inferred from homology"/>
<comment type="similarity">
    <text evidence="2 7">Belongs to the ExbD/TolR family.</text>
</comment>
<evidence type="ECO:0000256" key="5">
    <source>
        <dbReference type="ARBA" id="ARBA00022989"/>
    </source>
</evidence>
<evidence type="ECO:0000256" key="2">
    <source>
        <dbReference type="ARBA" id="ARBA00005811"/>
    </source>
</evidence>
<comment type="caution">
    <text evidence="8">The sequence shown here is derived from an EMBL/GenBank/DDBJ whole genome shotgun (WGS) entry which is preliminary data.</text>
</comment>
<dbReference type="GO" id="GO:0022857">
    <property type="term" value="F:transmembrane transporter activity"/>
    <property type="evidence" value="ECO:0007669"/>
    <property type="project" value="InterPro"/>
</dbReference>
<dbReference type="PANTHER" id="PTHR30558">
    <property type="entry name" value="EXBD MEMBRANE COMPONENT OF PMF-DRIVEN MACROMOLECULE IMPORT SYSTEM"/>
    <property type="match status" value="1"/>
</dbReference>
<keyword evidence="9" id="KW-1185">Reference proteome</keyword>
<keyword evidence="7" id="KW-0653">Protein transport</keyword>
<keyword evidence="7" id="KW-0813">Transport</keyword>
<dbReference type="Pfam" id="PF02472">
    <property type="entry name" value="ExbD"/>
    <property type="match status" value="1"/>
</dbReference>
<dbReference type="RefSeq" id="WP_139698673.1">
    <property type="nucleotide sequence ID" value="NZ_CP074074.1"/>
</dbReference>
<organism evidence="8 9">
    <name type="scientific">Allotamlana fucoidanivorans</name>
    <dbReference type="NCBI Taxonomy" id="2583814"/>
    <lineage>
        <taxon>Bacteria</taxon>
        <taxon>Pseudomonadati</taxon>
        <taxon>Bacteroidota</taxon>
        <taxon>Flavobacteriia</taxon>
        <taxon>Flavobacteriales</taxon>
        <taxon>Flavobacteriaceae</taxon>
        <taxon>Allotamlana</taxon>
    </lineage>
</organism>
<protein>
    <submittedName>
        <fullName evidence="8">Biopolymer transporter ExbD</fullName>
    </submittedName>
</protein>
<dbReference type="AlphaFoldDB" id="A0A5C4SDQ0"/>
<evidence type="ECO:0000313" key="9">
    <source>
        <dbReference type="Proteomes" id="UP000308713"/>
    </source>
</evidence>
<evidence type="ECO:0000256" key="7">
    <source>
        <dbReference type="RuleBase" id="RU003879"/>
    </source>
</evidence>
<keyword evidence="4 7" id="KW-0812">Transmembrane</keyword>
<reference evidence="8 9" key="1">
    <citation type="submission" date="2019-05" db="EMBL/GenBank/DDBJ databases">
        <title>Tamlana fucoidanivorans sp. nov., isolated from the surface of algae collected from Fujian province in China.</title>
        <authorList>
            <person name="Li J."/>
        </authorList>
    </citation>
    <scope>NUCLEOTIDE SEQUENCE [LARGE SCALE GENOMIC DNA]</scope>
    <source>
        <strain evidence="8 9">CW2-9</strain>
    </source>
</reference>
<name>A0A5C4SDQ0_9FLAO</name>
<dbReference type="OrthoDB" id="9801500at2"/>
<evidence type="ECO:0000256" key="6">
    <source>
        <dbReference type="ARBA" id="ARBA00023136"/>
    </source>
</evidence>
<evidence type="ECO:0000313" key="8">
    <source>
        <dbReference type="EMBL" id="TNJ41686.1"/>
    </source>
</evidence>
<accession>A0A5C4SDQ0</accession>
<evidence type="ECO:0000256" key="1">
    <source>
        <dbReference type="ARBA" id="ARBA00004162"/>
    </source>
</evidence>
<comment type="subcellular location">
    <subcellularLocation>
        <location evidence="1">Cell membrane</location>
        <topology evidence="1">Single-pass membrane protein</topology>
    </subcellularLocation>
    <subcellularLocation>
        <location evidence="7">Cell membrane</location>
        <topology evidence="7">Single-pass type II membrane protein</topology>
    </subcellularLocation>
</comment>
<keyword evidence="6" id="KW-0472">Membrane</keyword>
<gene>
    <name evidence="8" type="ORF">FGF67_15490</name>
</gene>
<dbReference type="InterPro" id="IPR003400">
    <property type="entry name" value="ExbD"/>
</dbReference>
<keyword evidence="3" id="KW-1003">Cell membrane</keyword>
<dbReference type="PANTHER" id="PTHR30558:SF3">
    <property type="entry name" value="BIOPOLYMER TRANSPORT PROTEIN EXBD-RELATED"/>
    <property type="match status" value="1"/>
</dbReference>
<dbReference type="GO" id="GO:0015031">
    <property type="term" value="P:protein transport"/>
    <property type="evidence" value="ECO:0007669"/>
    <property type="project" value="UniProtKB-KW"/>
</dbReference>
<keyword evidence="5" id="KW-1133">Transmembrane helix</keyword>
<evidence type="ECO:0000256" key="4">
    <source>
        <dbReference type="ARBA" id="ARBA00022692"/>
    </source>
</evidence>
<evidence type="ECO:0000256" key="3">
    <source>
        <dbReference type="ARBA" id="ARBA00022475"/>
    </source>
</evidence>